<dbReference type="Proteomes" id="UP000006230">
    <property type="component" value="Unassembled WGS sequence"/>
</dbReference>
<comment type="caution">
    <text evidence="4">The sequence shown here is derived from an EMBL/GenBank/DDBJ whole genome shotgun (WGS) entry which is preliminary data.</text>
</comment>
<reference evidence="4 5" key="1">
    <citation type="journal article" date="2010" name="J. Bacteriol.">
        <title>Genome sequences of Pelagibaca bermudensis HTCC2601T and Maritimibacter alkaliphilus HTCC2654T, the type strains of two marine Roseobacter genera.</title>
        <authorList>
            <person name="Thrash J.C."/>
            <person name="Cho J.C."/>
            <person name="Ferriera S."/>
            <person name="Johnson J."/>
            <person name="Vergin K.L."/>
            <person name="Giovannoni S.J."/>
        </authorList>
    </citation>
    <scope>NUCLEOTIDE SEQUENCE [LARGE SCALE GENOMIC DNA]</scope>
    <source>
        <strain evidence="5">DSM 26914 / JCM 13377 / KCTC 12554 / HTCC2601</strain>
    </source>
</reference>
<feature type="signal peptide" evidence="2">
    <location>
        <begin position="1"/>
        <end position="22"/>
    </location>
</feature>
<dbReference type="STRING" id="314265.R2601_17237"/>
<comment type="similarity">
    <text evidence="1">Belongs to the Cu-Zn superoxide dismutase family.</text>
</comment>
<dbReference type="GO" id="GO:0005507">
    <property type="term" value="F:copper ion binding"/>
    <property type="evidence" value="ECO:0007669"/>
    <property type="project" value="InterPro"/>
</dbReference>
<dbReference type="PRINTS" id="PR00068">
    <property type="entry name" value="CUZNDISMTASE"/>
</dbReference>
<evidence type="ECO:0000256" key="2">
    <source>
        <dbReference type="SAM" id="SignalP"/>
    </source>
</evidence>
<dbReference type="InterPro" id="IPR036423">
    <property type="entry name" value="SOD-like_Cu/Zn_dom_sf"/>
</dbReference>
<dbReference type="GeneID" id="92506042"/>
<keyword evidence="2" id="KW-0732">Signal</keyword>
<evidence type="ECO:0000313" key="4">
    <source>
        <dbReference type="EMBL" id="EAU45303.1"/>
    </source>
</evidence>
<keyword evidence="5" id="KW-1185">Reference proteome</keyword>
<dbReference type="PROSITE" id="PS00087">
    <property type="entry name" value="SOD_CU_ZN_1"/>
    <property type="match status" value="1"/>
</dbReference>
<name>Q0FM22_SALBH</name>
<dbReference type="HOGENOM" id="CLU_056632_8_1_5"/>
<dbReference type="RefSeq" id="WP_007796923.1">
    <property type="nucleotide sequence ID" value="NZ_DS022276.1"/>
</dbReference>
<dbReference type="OrthoDB" id="5431326at2"/>
<evidence type="ECO:0000259" key="3">
    <source>
        <dbReference type="Pfam" id="PF00080"/>
    </source>
</evidence>
<dbReference type="GO" id="GO:0006801">
    <property type="term" value="P:superoxide metabolic process"/>
    <property type="evidence" value="ECO:0007669"/>
    <property type="project" value="InterPro"/>
</dbReference>
<dbReference type="Pfam" id="PF00080">
    <property type="entry name" value="Sod_Cu"/>
    <property type="match status" value="1"/>
</dbReference>
<dbReference type="eggNOG" id="COG2032">
    <property type="taxonomic scope" value="Bacteria"/>
</dbReference>
<dbReference type="InterPro" id="IPR018152">
    <property type="entry name" value="SOD_Cu/Zn_BS"/>
</dbReference>
<dbReference type="Gene3D" id="2.60.40.200">
    <property type="entry name" value="Superoxide dismutase, copper/zinc binding domain"/>
    <property type="match status" value="1"/>
</dbReference>
<proteinExistence type="inferred from homology"/>
<dbReference type="CDD" id="cd00305">
    <property type="entry name" value="Cu-Zn_Superoxide_Dismutase"/>
    <property type="match status" value="1"/>
</dbReference>
<dbReference type="SUPFAM" id="SSF49329">
    <property type="entry name" value="Cu,Zn superoxide dismutase-like"/>
    <property type="match status" value="1"/>
</dbReference>
<dbReference type="EMBL" id="AATQ01000029">
    <property type="protein sequence ID" value="EAU45303.1"/>
    <property type="molecule type" value="Genomic_DNA"/>
</dbReference>
<dbReference type="InterPro" id="IPR001424">
    <property type="entry name" value="SOD_Cu_Zn_dom"/>
</dbReference>
<gene>
    <name evidence="4" type="ORF">R2601_17237</name>
</gene>
<protein>
    <submittedName>
        <fullName evidence="4">Copper/Zinc superoxide dismutase</fullName>
    </submittedName>
</protein>
<dbReference type="PANTHER" id="PTHR10003">
    <property type="entry name" value="SUPEROXIDE DISMUTASE CU-ZN -RELATED"/>
    <property type="match status" value="1"/>
</dbReference>
<dbReference type="AlphaFoldDB" id="Q0FM22"/>
<accession>Q0FM22</accession>
<feature type="chain" id="PRO_5004171782" evidence="2">
    <location>
        <begin position="23"/>
        <end position="178"/>
    </location>
</feature>
<organism evidence="4 5">
    <name type="scientific">Salipiger bermudensis (strain DSM 26914 / JCM 13377 / KCTC 12554 / HTCC2601)</name>
    <name type="common">Pelagibaca bermudensis</name>
    <dbReference type="NCBI Taxonomy" id="314265"/>
    <lineage>
        <taxon>Bacteria</taxon>
        <taxon>Pseudomonadati</taxon>
        <taxon>Pseudomonadota</taxon>
        <taxon>Alphaproteobacteria</taxon>
        <taxon>Rhodobacterales</taxon>
        <taxon>Roseobacteraceae</taxon>
        <taxon>Salipiger</taxon>
    </lineage>
</organism>
<sequence>MKTASLLLAAVTATGLAAGAHAQDAMGGQSPAAMAMLKDAEGATVGMAEIYETAEGVLIHVEADGIPEGWHGFHLHETGDCSASDFTSAGGHYAPDGKAHGMLSGNEPHPGDLPNVYATADGDVAAEVTSTALTLDGDSAPILDDDGSAFIIHEGPDSYGEEAGAGSRIACGVVEAAS</sequence>
<evidence type="ECO:0000256" key="1">
    <source>
        <dbReference type="ARBA" id="ARBA00010457"/>
    </source>
</evidence>
<dbReference type="InterPro" id="IPR024134">
    <property type="entry name" value="SOD_Cu/Zn_/chaperone"/>
</dbReference>
<evidence type="ECO:0000313" key="5">
    <source>
        <dbReference type="Proteomes" id="UP000006230"/>
    </source>
</evidence>
<feature type="domain" description="Superoxide dismutase copper/zinc binding" evidence="3">
    <location>
        <begin position="46"/>
        <end position="174"/>
    </location>
</feature>